<keyword evidence="4" id="KW-1185">Reference proteome</keyword>
<evidence type="ECO:0000256" key="1">
    <source>
        <dbReference type="SAM" id="MobiDB-lite"/>
    </source>
</evidence>
<keyword evidence="2" id="KW-0238">DNA-binding</keyword>
<dbReference type="Pfam" id="PF08731">
    <property type="entry name" value="AFT"/>
    <property type="match status" value="1"/>
</dbReference>
<gene>
    <name evidence="2" type="ordered locus">MTR_7g060350</name>
</gene>
<dbReference type="EMBL" id="CM001223">
    <property type="protein sequence ID" value="AES79250.2"/>
    <property type="molecule type" value="Genomic_DNA"/>
</dbReference>
<dbReference type="EnsemblPlants" id="AES79250">
    <property type="protein sequence ID" value="AES79250"/>
    <property type="gene ID" value="MTR_7g060350"/>
</dbReference>
<name>G7ZWW7_MEDTR</name>
<evidence type="ECO:0000313" key="3">
    <source>
        <dbReference type="EnsemblPlants" id="AES79250"/>
    </source>
</evidence>
<reference evidence="3" key="3">
    <citation type="submission" date="2015-04" db="UniProtKB">
        <authorList>
            <consortium name="EnsemblPlants"/>
        </authorList>
    </citation>
    <scope>IDENTIFICATION</scope>
    <source>
        <strain evidence="3">cv. Jemalong A17</strain>
    </source>
</reference>
<dbReference type="Proteomes" id="UP000002051">
    <property type="component" value="Unassembled WGS sequence"/>
</dbReference>
<dbReference type="AlphaFoldDB" id="G7ZWW7"/>
<dbReference type="GO" id="GO:0010106">
    <property type="term" value="P:cellular response to iron ion starvation"/>
    <property type="evidence" value="ECO:0007669"/>
    <property type="project" value="InterPro"/>
</dbReference>
<dbReference type="PaxDb" id="3880-AES83705"/>
<dbReference type="GO" id="GO:0000981">
    <property type="term" value="F:DNA-binding transcription factor activity, RNA polymerase II-specific"/>
    <property type="evidence" value="ECO:0007669"/>
    <property type="project" value="InterPro"/>
</dbReference>
<organism evidence="2 4">
    <name type="scientific">Medicago truncatula</name>
    <name type="common">Barrel medic</name>
    <name type="synonym">Medicago tribuloides</name>
    <dbReference type="NCBI Taxonomy" id="3880"/>
    <lineage>
        <taxon>Eukaryota</taxon>
        <taxon>Viridiplantae</taxon>
        <taxon>Streptophyta</taxon>
        <taxon>Embryophyta</taxon>
        <taxon>Tracheophyta</taxon>
        <taxon>Spermatophyta</taxon>
        <taxon>Magnoliopsida</taxon>
        <taxon>eudicotyledons</taxon>
        <taxon>Gunneridae</taxon>
        <taxon>Pentapetalae</taxon>
        <taxon>rosids</taxon>
        <taxon>fabids</taxon>
        <taxon>Fabales</taxon>
        <taxon>Fabaceae</taxon>
        <taxon>Papilionoideae</taxon>
        <taxon>50 kb inversion clade</taxon>
        <taxon>NPAAA clade</taxon>
        <taxon>Hologalegina</taxon>
        <taxon>IRL clade</taxon>
        <taxon>Trifolieae</taxon>
        <taxon>Medicago</taxon>
    </lineage>
</organism>
<dbReference type="GO" id="GO:0003677">
    <property type="term" value="F:DNA binding"/>
    <property type="evidence" value="ECO:0007669"/>
    <property type="project" value="UniProtKB-KW"/>
</dbReference>
<dbReference type="HOGENOM" id="CLU_069925_0_0_1"/>
<reference evidence="2 4" key="1">
    <citation type="journal article" date="2011" name="Nature">
        <title>The Medicago genome provides insight into the evolution of rhizobial symbioses.</title>
        <authorList>
            <person name="Young N.D."/>
            <person name="Debelle F."/>
            <person name="Oldroyd G.E."/>
            <person name="Geurts R."/>
            <person name="Cannon S.B."/>
            <person name="Udvardi M.K."/>
            <person name="Benedito V.A."/>
            <person name="Mayer K.F."/>
            <person name="Gouzy J."/>
            <person name="Schoof H."/>
            <person name="Van de Peer Y."/>
            <person name="Proost S."/>
            <person name="Cook D.R."/>
            <person name="Meyers B.C."/>
            <person name="Spannagl M."/>
            <person name="Cheung F."/>
            <person name="De Mita S."/>
            <person name="Krishnakumar V."/>
            <person name="Gundlach H."/>
            <person name="Zhou S."/>
            <person name="Mudge J."/>
            <person name="Bharti A.K."/>
            <person name="Murray J.D."/>
            <person name="Naoumkina M.A."/>
            <person name="Rosen B."/>
            <person name="Silverstein K.A."/>
            <person name="Tang H."/>
            <person name="Rombauts S."/>
            <person name="Zhao P.X."/>
            <person name="Zhou P."/>
            <person name="Barbe V."/>
            <person name="Bardou P."/>
            <person name="Bechner M."/>
            <person name="Bellec A."/>
            <person name="Berger A."/>
            <person name="Berges H."/>
            <person name="Bidwell S."/>
            <person name="Bisseling T."/>
            <person name="Choisne N."/>
            <person name="Couloux A."/>
            <person name="Denny R."/>
            <person name="Deshpande S."/>
            <person name="Dai X."/>
            <person name="Doyle J.J."/>
            <person name="Dudez A.M."/>
            <person name="Farmer A.D."/>
            <person name="Fouteau S."/>
            <person name="Franken C."/>
            <person name="Gibelin C."/>
            <person name="Gish J."/>
            <person name="Goldstein S."/>
            <person name="Gonzalez A.J."/>
            <person name="Green P.J."/>
            <person name="Hallab A."/>
            <person name="Hartog M."/>
            <person name="Hua A."/>
            <person name="Humphray S.J."/>
            <person name="Jeong D.H."/>
            <person name="Jing Y."/>
            <person name="Jocker A."/>
            <person name="Kenton S.M."/>
            <person name="Kim D.J."/>
            <person name="Klee K."/>
            <person name="Lai H."/>
            <person name="Lang C."/>
            <person name="Lin S."/>
            <person name="Macmil S.L."/>
            <person name="Magdelenat G."/>
            <person name="Matthews L."/>
            <person name="McCorrison J."/>
            <person name="Monaghan E.L."/>
            <person name="Mun J.H."/>
            <person name="Najar F.Z."/>
            <person name="Nicholson C."/>
            <person name="Noirot C."/>
            <person name="O'Bleness M."/>
            <person name="Paule C.R."/>
            <person name="Poulain J."/>
            <person name="Prion F."/>
            <person name="Qin B."/>
            <person name="Qu C."/>
            <person name="Retzel E.F."/>
            <person name="Riddle C."/>
            <person name="Sallet E."/>
            <person name="Samain S."/>
            <person name="Samson N."/>
            <person name="Sanders I."/>
            <person name="Saurat O."/>
            <person name="Scarpelli C."/>
            <person name="Schiex T."/>
            <person name="Segurens B."/>
            <person name="Severin A.J."/>
            <person name="Sherrier D.J."/>
            <person name="Shi R."/>
            <person name="Sims S."/>
            <person name="Singer S.R."/>
            <person name="Sinharoy S."/>
            <person name="Sterck L."/>
            <person name="Viollet A."/>
            <person name="Wang B.B."/>
            <person name="Wang K."/>
            <person name="Wang M."/>
            <person name="Wang X."/>
            <person name="Warfsmann J."/>
            <person name="Weissenbach J."/>
            <person name="White D.D."/>
            <person name="White J.D."/>
            <person name="Wiley G.B."/>
            <person name="Wincker P."/>
            <person name="Xing Y."/>
            <person name="Yang L."/>
            <person name="Yao Z."/>
            <person name="Ying F."/>
            <person name="Zhai J."/>
            <person name="Zhou L."/>
            <person name="Zuber A."/>
            <person name="Denarie J."/>
            <person name="Dixon R.A."/>
            <person name="May G.D."/>
            <person name="Schwartz D.C."/>
            <person name="Rogers J."/>
            <person name="Quetier F."/>
            <person name="Town C.D."/>
            <person name="Roe B.A."/>
        </authorList>
    </citation>
    <scope>NUCLEOTIDE SEQUENCE [LARGE SCALE GENOMIC DNA]</scope>
    <source>
        <strain evidence="2">A17</strain>
        <strain evidence="3 4">cv. Jemalong A17</strain>
    </source>
</reference>
<accession>G7L3E4</accession>
<dbReference type="InterPro" id="IPR014842">
    <property type="entry name" value="AFT"/>
</dbReference>
<dbReference type="GO" id="GO:0045944">
    <property type="term" value="P:positive regulation of transcription by RNA polymerase II"/>
    <property type="evidence" value="ECO:0007669"/>
    <property type="project" value="InterPro"/>
</dbReference>
<evidence type="ECO:0000313" key="2">
    <source>
        <dbReference type="EMBL" id="AES79250.2"/>
    </source>
</evidence>
<reference evidence="2 4" key="2">
    <citation type="journal article" date="2014" name="BMC Genomics">
        <title>An improved genome release (version Mt4.0) for the model legume Medicago truncatula.</title>
        <authorList>
            <person name="Tang H."/>
            <person name="Krishnakumar V."/>
            <person name="Bidwell S."/>
            <person name="Rosen B."/>
            <person name="Chan A."/>
            <person name="Zhou S."/>
            <person name="Gentzbittel L."/>
            <person name="Childs K.L."/>
            <person name="Yandell M."/>
            <person name="Gundlach H."/>
            <person name="Mayer K.F."/>
            <person name="Schwartz D.C."/>
            <person name="Town C.D."/>
        </authorList>
    </citation>
    <scope>GENOME REANNOTATION</scope>
    <source>
        <strain evidence="3 4">cv. Jemalong A17</strain>
    </source>
</reference>
<protein>
    <submittedName>
        <fullName evidence="2">FAR1 DNA-binding domain protein</fullName>
    </submittedName>
</protein>
<accession>A0A0C3W6K1</accession>
<proteinExistence type="predicted"/>
<sequence length="181" mass="20160">MVENAEDGLGETKSNFVEKSGDVKHPKVEVKPNIDGASVHVEASLYVDSGILPLHANEVDTARFFPTTLNEKIGMTCLIGYIVKKISSQSAGKKKKKKKTKHETTGSRKCGCMFMVSGYLSRKTKQWRLNIVNGVHNHAMESALEGHMFVGRLKEDNKKIIRDLIKSKVHPKNIFIKGTPK</sequence>
<accession>G7ZWW7</accession>
<evidence type="ECO:0000313" key="4">
    <source>
        <dbReference type="Proteomes" id="UP000002051"/>
    </source>
</evidence>
<feature type="region of interest" description="Disordered" evidence="1">
    <location>
        <begin position="1"/>
        <end position="23"/>
    </location>
</feature>